<dbReference type="GO" id="GO:0007165">
    <property type="term" value="P:signal transduction"/>
    <property type="evidence" value="ECO:0007669"/>
    <property type="project" value="InterPro"/>
</dbReference>
<dbReference type="GeneTree" id="ENSGT00940000154866"/>
<dbReference type="GO" id="GO:0016192">
    <property type="term" value="P:vesicle-mediated transport"/>
    <property type="evidence" value="ECO:0007669"/>
    <property type="project" value="InterPro"/>
</dbReference>
<keyword evidence="3" id="KW-0343">GTPase activation</keyword>
<name>A0A2K5EDC1_AOTNA</name>
<dbReference type="SMART" id="SM00314">
    <property type="entry name" value="RA"/>
    <property type="match status" value="1"/>
</dbReference>
<dbReference type="GO" id="GO:0030139">
    <property type="term" value="C:endocytic vesicle"/>
    <property type="evidence" value="ECO:0007669"/>
    <property type="project" value="TreeGrafter"/>
</dbReference>
<keyword evidence="4" id="KW-0963">Cytoplasm</keyword>
<keyword evidence="5" id="KW-0727">SH2 domain</keyword>
<dbReference type="Gene3D" id="3.30.505.10">
    <property type="entry name" value="SH2 domain"/>
    <property type="match status" value="1"/>
</dbReference>
<dbReference type="Pfam" id="PF00788">
    <property type="entry name" value="RA"/>
    <property type="match status" value="1"/>
</dbReference>
<evidence type="ECO:0000256" key="2">
    <source>
        <dbReference type="ARBA" id="ARBA00006919"/>
    </source>
</evidence>
<evidence type="ECO:0000256" key="1">
    <source>
        <dbReference type="ARBA" id="ARBA00004496"/>
    </source>
</evidence>
<dbReference type="AlphaFoldDB" id="A0A2K5EDC1"/>
<dbReference type="GO" id="GO:0005085">
    <property type="term" value="F:guanyl-nucleotide exchange factor activity"/>
    <property type="evidence" value="ECO:0007669"/>
    <property type="project" value="InterPro"/>
</dbReference>
<dbReference type="Gene3D" id="1.20.1050.80">
    <property type="entry name" value="VPS9 domain"/>
    <property type="match status" value="1"/>
</dbReference>
<dbReference type="PANTHER" id="PTHR23101:SF51">
    <property type="entry name" value="RAS AND RAB INTERACTOR 2"/>
    <property type="match status" value="1"/>
</dbReference>
<comment type="similarity">
    <text evidence="2">Belongs to the RIN (Ras interaction/interference) family.</text>
</comment>
<evidence type="ECO:0000313" key="9">
    <source>
        <dbReference type="Proteomes" id="UP000233020"/>
    </source>
</evidence>
<sequence>MSAWTMGARSLDKRGSFFKLIDTIASEIGELKQEMVRTDVSLENGLEPAETHSMVRHKDDGYSEEEDVKACARDSGYDSLSNRLSILDRLLHTHPIWLQLSLSEEEAAEVLQAQPPGIFLVHKSTKMQKKVLSLRLPCEFGAPLKAFAIKESTYNVVLEKAMHKCILKPLKGHVEAMLKDFHMADGSWKQLKENLQLVRQRNPQELGVFAPTPDFVDVEKIKVKFMTMQKMYSPEKKVMLLLRVCKLIYTVMENNSGRMYGADDFLPVLTYVIAQCDMLELDSEIEYMMELLDPSLLHGEGGYYLTSAYGALSLIKNFQEEQAARLLSSETRDTLRQWHKRRTTNRTIPSVDDFQNYLRVAFQEVNSGCTGKTLLVKPYITTEDVCQICAEKFKVGDPEEYSLFLFVDETWQQLAEDTYPQKIKAELHSRPQPHIFHFVYKRIKNDPYGVIFQNREEALTTS</sequence>
<proteinExistence type="inferred from homology"/>
<evidence type="ECO:0000256" key="4">
    <source>
        <dbReference type="ARBA" id="ARBA00022490"/>
    </source>
</evidence>
<dbReference type="InterPro" id="IPR045046">
    <property type="entry name" value="Vps9-like"/>
</dbReference>
<dbReference type="InterPro" id="IPR003123">
    <property type="entry name" value="VPS9"/>
</dbReference>
<gene>
    <name evidence="8" type="primary">RIN2</name>
</gene>
<dbReference type="GO" id="GO:0005829">
    <property type="term" value="C:cytosol"/>
    <property type="evidence" value="ECO:0007669"/>
    <property type="project" value="TreeGrafter"/>
</dbReference>
<feature type="domain" description="Ras-associating" evidence="6">
    <location>
        <begin position="354"/>
        <end position="445"/>
    </location>
</feature>
<dbReference type="Pfam" id="PF02204">
    <property type="entry name" value="VPS9"/>
    <property type="match status" value="1"/>
</dbReference>
<evidence type="ECO:0000259" key="7">
    <source>
        <dbReference type="PROSITE" id="PS51205"/>
    </source>
</evidence>
<reference evidence="8" key="2">
    <citation type="submission" date="2025-09" db="UniProtKB">
        <authorList>
            <consortium name="Ensembl"/>
        </authorList>
    </citation>
    <scope>IDENTIFICATION</scope>
</reference>
<evidence type="ECO:0000256" key="5">
    <source>
        <dbReference type="ARBA" id="ARBA00022999"/>
    </source>
</evidence>
<dbReference type="SUPFAM" id="SSF109993">
    <property type="entry name" value="VPS9 domain"/>
    <property type="match status" value="1"/>
</dbReference>
<dbReference type="SUPFAM" id="SSF55550">
    <property type="entry name" value="SH2 domain"/>
    <property type="match status" value="1"/>
</dbReference>
<dbReference type="SMART" id="SM00167">
    <property type="entry name" value="VPS9"/>
    <property type="match status" value="1"/>
</dbReference>
<accession>A0A2K5EDC1</accession>
<dbReference type="InterPro" id="IPR036860">
    <property type="entry name" value="SH2_dom_sf"/>
</dbReference>
<dbReference type="InterPro" id="IPR029071">
    <property type="entry name" value="Ubiquitin-like_domsf"/>
</dbReference>
<evidence type="ECO:0000259" key="6">
    <source>
        <dbReference type="PROSITE" id="PS50200"/>
    </source>
</evidence>
<protein>
    <submittedName>
        <fullName evidence="8">Ras and Rab interactor 2</fullName>
    </submittedName>
</protein>
<evidence type="ECO:0000313" key="8">
    <source>
        <dbReference type="Ensembl" id="ENSANAP00000031170.1"/>
    </source>
</evidence>
<dbReference type="SUPFAM" id="SSF54236">
    <property type="entry name" value="Ubiquitin-like"/>
    <property type="match status" value="1"/>
</dbReference>
<evidence type="ECO:0000256" key="3">
    <source>
        <dbReference type="ARBA" id="ARBA00022468"/>
    </source>
</evidence>
<comment type="subcellular location">
    <subcellularLocation>
        <location evidence="1">Cytoplasm</location>
    </subcellularLocation>
</comment>
<feature type="domain" description="VPS9" evidence="7">
    <location>
        <begin position="185"/>
        <end position="324"/>
    </location>
</feature>
<dbReference type="GO" id="GO:0005096">
    <property type="term" value="F:GTPase activator activity"/>
    <property type="evidence" value="ECO:0007669"/>
    <property type="project" value="UniProtKB-KW"/>
</dbReference>
<dbReference type="InterPro" id="IPR000159">
    <property type="entry name" value="RA_dom"/>
</dbReference>
<dbReference type="Ensembl" id="ENSANAT00000049214.1">
    <property type="protein sequence ID" value="ENSANAP00000031170.1"/>
    <property type="gene ID" value="ENSANAG00000033313.1"/>
</dbReference>
<keyword evidence="9" id="KW-1185">Reference proteome</keyword>
<dbReference type="PROSITE" id="PS50200">
    <property type="entry name" value="RA"/>
    <property type="match status" value="1"/>
</dbReference>
<dbReference type="PROSITE" id="PS51205">
    <property type="entry name" value="VPS9"/>
    <property type="match status" value="1"/>
</dbReference>
<dbReference type="PANTHER" id="PTHR23101">
    <property type="entry name" value="RAB GDP/GTP EXCHANGE FACTOR"/>
    <property type="match status" value="1"/>
</dbReference>
<dbReference type="CDD" id="cd16131">
    <property type="entry name" value="RA_Rin2"/>
    <property type="match status" value="1"/>
</dbReference>
<reference evidence="8" key="1">
    <citation type="submission" date="2025-08" db="UniProtKB">
        <authorList>
            <consortium name="Ensembl"/>
        </authorList>
    </citation>
    <scope>IDENTIFICATION</scope>
</reference>
<dbReference type="InterPro" id="IPR037191">
    <property type="entry name" value="VPS9_dom_sf"/>
</dbReference>
<dbReference type="Proteomes" id="UP000233020">
    <property type="component" value="Unplaced"/>
</dbReference>
<organism evidence="8 9">
    <name type="scientific">Aotus nancymaae</name>
    <name type="common">Ma's night monkey</name>
    <dbReference type="NCBI Taxonomy" id="37293"/>
    <lineage>
        <taxon>Eukaryota</taxon>
        <taxon>Metazoa</taxon>
        <taxon>Chordata</taxon>
        <taxon>Craniata</taxon>
        <taxon>Vertebrata</taxon>
        <taxon>Euteleostomi</taxon>
        <taxon>Mammalia</taxon>
        <taxon>Eutheria</taxon>
        <taxon>Euarchontoglires</taxon>
        <taxon>Primates</taxon>
        <taxon>Haplorrhini</taxon>
        <taxon>Platyrrhini</taxon>
        <taxon>Aotidae</taxon>
        <taxon>Aotus</taxon>
    </lineage>
</organism>
<dbReference type="GO" id="GO:0031267">
    <property type="term" value="F:small GTPase binding"/>
    <property type="evidence" value="ECO:0007669"/>
    <property type="project" value="TreeGrafter"/>
</dbReference>
<dbReference type="FunFam" id="1.20.1050.80:FF:000002">
    <property type="entry name" value="Ras and Rab interactor 2"/>
    <property type="match status" value="1"/>
</dbReference>